<dbReference type="Proteomes" id="UP000030693">
    <property type="component" value="Unassembled WGS sequence"/>
</dbReference>
<feature type="region of interest" description="Disordered" evidence="1">
    <location>
        <begin position="1431"/>
        <end position="1453"/>
    </location>
</feature>
<feature type="region of interest" description="Disordered" evidence="1">
    <location>
        <begin position="2349"/>
        <end position="2386"/>
    </location>
</feature>
<feature type="region of interest" description="Disordered" evidence="1">
    <location>
        <begin position="29"/>
        <end position="48"/>
    </location>
</feature>
<feature type="region of interest" description="Disordered" evidence="1">
    <location>
        <begin position="1872"/>
        <end position="1919"/>
    </location>
</feature>
<feature type="compositionally biased region" description="Acidic residues" evidence="1">
    <location>
        <begin position="2742"/>
        <end position="2752"/>
    </location>
</feature>
<feature type="region of interest" description="Disordered" evidence="1">
    <location>
        <begin position="2526"/>
        <end position="2554"/>
    </location>
</feature>
<gene>
    <name evidence="2" type="ORF">H696_03174</name>
</gene>
<feature type="compositionally biased region" description="Low complexity" evidence="1">
    <location>
        <begin position="1282"/>
        <end position="1298"/>
    </location>
</feature>
<feature type="region of interest" description="Disordered" evidence="1">
    <location>
        <begin position="1781"/>
        <end position="1803"/>
    </location>
</feature>
<feature type="region of interest" description="Disordered" evidence="1">
    <location>
        <begin position="2446"/>
        <end position="2499"/>
    </location>
</feature>
<feature type="region of interest" description="Disordered" evidence="1">
    <location>
        <begin position="629"/>
        <end position="656"/>
    </location>
</feature>
<dbReference type="RefSeq" id="XP_009495333.1">
    <property type="nucleotide sequence ID" value="XM_009497058.1"/>
</dbReference>
<protein>
    <submittedName>
        <fullName evidence="2">Uncharacterized protein</fullName>
    </submittedName>
</protein>
<organism evidence="2">
    <name type="scientific">Fonticula alba</name>
    <name type="common">Slime mold</name>
    <dbReference type="NCBI Taxonomy" id="691883"/>
    <lineage>
        <taxon>Eukaryota</taxon>
        <taxon>Rotosphaerida</taxon>
        <taxon>Fonticulaceae</taxon>
        <taxon>Fonticula</taxon>
    </lineage>
</organism>
<sequence length="2752" mass="283979">MDPVRSPTPEEDAPPSASAVVNLNGNSSECFLDPATAQPPASGSNLGMTFSEFDSAAQAAPPLPMMGLHPQPPPQVSSNGWGLAWAANNLWRSVLMRLVKRGLGMWIDFTDEKNNYGVVVGVDFLRIDGELRHITLNQARINALLRQPEAVGESGFCFQIISSGVDKISLKVPWRSFFSDTFFAGMENAHVTLVMVPVRDLVKPAALSSAAPPAPGTDDPAEMITSGVSILGWLLDRTLNNLQICLSDLELSVHLCHAMTLAQIEAASAVGSLSAFSPLARAGVRLDRFSAGRTGGEPQTDADPPAEPAQGPQFRPFCQLTTHLNGVSVWLDDIAVGQPGVPRGPAAGGSPSPEGRAADSADADAERPLVWVDPLRPTSTPEHIWPFDPLVSPVPSISMSLCLARSAASLGAEQAGFFPLLSQRAPSFEVGFDLKVGPVRSYVGLRQLAILSRFSRLADAAAATATCACQESAHQSAACRRCFQSGPVAAGGFLRSFIAPPPGGDPLHQQPPGLNSLMSLLYMAPSVRSSIALNSVSIDPSRLMSLYNASSFMAGSAMSSMHGLGTVGDLGQSSFMPVHPQDSDMGTHAPPGGGAPSAFSFDQAFSLRPVFESSSGRRQATIRRMLRNEFHRIRGQSQKASPKQRPGRASRQSTNLDALSSAVHRASLAAGPGDELAGPDSPGPLTAPARGNEAGCAAGVVPEPGHASTPGSRAPSPPDTGPDDSTDEEDDDYDEVFYDALSSLSLTSESLAHLLSSSPTAGTPSADLPEGDLLFEGDLLSDQPESMSLFNELSNLFLVPVGCIRFLMNATFDSVSLHLDISQAGAGLAARDRLSVRLDQGFTFRMNSHASPSAGLMATVRRTLAASQPTLTAATIRTPIFLDPGDPAGDGASAPGPGADPATGPEPPQTPDDPHGHFVYSMRLALLGEMSLTERRSTDCRILAIEPRVSTLAGAPAEVLTLAVEHAGRDLCERLAPAEGDASLPDGLLGIFAAVPGHLSLDLDPFLPDRLLPALALLGPGPGELADEAAPPGGGGGAAAAPRTQPPVVSPAEPPQRRMMVGLLDLPHPVHVNIAVPDSRRVAADKAAGPRADPRPRPYLRPDVQILLVLGQTRVAFGRRLHCCEPVPSRLGACPVTGGSNASAGAPAPSSAGAPHAGPHAATGGPHLPGLGGHVPAPGAGCAAGRATCPLYLEAGCGDFLVFLVAPGVHYPARAGSDLSAFPPVFHSRSLEARVRIGPVADPALAHASRPALLTAFRVPPVQLGDPAGGLATNSGPGGPAAAGTAPGVPGSSGLSPGERSASPSGRSPDLRGSSSATGAPGPGGVPGTEAGQSAAGGPAPPRRGSPSLATLARTRVHLELAFGDSSVGCRVLAAAPCLARSPTPSSVYLLNPTLPVCGLALAAVCYDELSSFLPTELIWRPCPKEAGLQPGPAGLQASLAGPSAEGGNAPPAGGSNSLHDLVIVVSLDSLSIHVPLSFDTPSGAAARNAGPTATAPGPSSRPACLPPLCAALCRGVCSETAAGPGLNRYGQPPAETLHIVLGRFRVIRINGVRGSPGVNQAHLTIGHAFVNILSTGAPGLRTASLSPETLAALPTHPTARAQAYCLLYRALSPSLISSHLARPVAELSTTVPSASAAQLSEMFNLSPLIDARLTYHLVESATPVTGELPSPGGPAGRPAWNVSTVSGARRFFVYIKPVVLRLPPEDLFAPIGRAISTFGTVSDGFHGGGPFCRGYSPLAGETAFDLKLRFSDFLIMATPCSAPFVVALCPPISSGYGRTQAGHGDGKAGPVTGPGSTAGHGGHHVGGPDKFDPTPAAGYSIGGLLRPGQNSNDTLSGHLYNGLLVDISSLGEPSIRQACFPHPAVVLHQDFGSPADPSVSPGGRPVSPGPAGGGPASTTPVMAIPPSAGGPGGASTPGAWPADHQQPTFSLCISAPAGAELFAIPHWRLLHSHVASAGADLPFDRLAYSEHPEAAWPLYQPPSLLEPLLSPRHVERFWRRLVEELFKNGRKWTRIPTNPTGAVSDYLLGQNLSRVASVSYGSYSVTHPAGITQKNMEVDFGQLRFDLSADTMQLAMFVMDYYFGEEGGSNGKADAPGRGPEPGPATSPGPGASAAGSEAATPMAHVSPRLDLLRPSGDLLEGVIEGDFAGTWLTPAMPAPLHAVASPPGNHVPRNDSQLYPTRRLIIMLDALELRIHNGLQFPSFIGPYSRLASSLVEDTHPAGLPGRLHPPGPAAGPGLRARGSLPPTTPFSSPDAAVQAGLTPASCSVVNEQLVVRFRGLRVDWLDYDPEDVPVGELADPPGTQSHARLVLHEILVYGNIGMQSTAQSGGLVTQTPHVFYLGSDQSAQSIPQMGPGGQGGEDPAGAGPPSAWGSSHGAPTGEPLRSVAELDFRIVRPRPLTEPLNTERRVEVFMRPLSVYIDADAVDFLASLSMFLSLSATTPPTPGFSEAHDPPGGAHPPAGRRSPPAGRLSVDTGRSPGTGPPGGSSSASTSPLDPSLEAWLDILAESPVLAAVVSAAAASSSGQAPSRPGAPGAGEPSSGSPGTARGSPSAPYFYQYVHIHPLQVRIRNERKTLHYRDLLRKPSSLATILRLVPLDSTLLTFFDPTMSLSESPSAPAPGDYSLSTPGAGAESGAAAGLVLRGVSSTAALLRQVVRELSKKQLAYGFALLYGVARGAMSAATSTGRRAVSMAPELLQGILPLLTLQRARDLLFPRPLLASPPTGPGSRGSSQPAPSSDDDFELIEGE</sequence>
<feature type="compositionally biased region" description="Polar residues" evidence="1">
    <location>
        <begin position="39"/>
        <end position="48"/>
    </location>
</feature>
<proteinExistence type="predicted"/>
<dbReference type="GeneID" id="20527899"/>
<feature type="region of interest" description="Disordered" evidence="1">
    <location>
        <begin position="340"/>
        <end position="364"/>
    </location>
</feature>
<feature type="compositionally biased region" description="Low complexity" evidence="1">
    <location>
        <begin position="2526"/>
        <end position="2549"/>
    </location>
</feature>
<dbReference type="EMBL" id="KB932204">
    <property type="protein sequence ID" value="KCV70817.1"/>
    <property type="molecule type" value="Genomic_DNA"/>
</dbReference>
<feature type="compositionally biased region" description="Low complexity" evidence="1">
    <location>
        <begin position="340"/>
        <end position="355"/>
    </location>
</feature>
<feature type="region of interest" description="Disordered" evidence="1">
    <location>
        <begin position="1023"/>
        <end position="1054"/>
    </location>
</feature>
<feature type="region of interest" description="Disordered" evidence="1">
    <location>
        <begin position="2721"/>
        <end position="2752"/>
    </location>
</feature>
<keyword evidence="3" id="KW-1185">Reference proteome</keyword>
<accession>A0A058ZBL3</accession>
<feature type="compositionally biased region" description="Low complexity" evidence="1">
    <location>
        <begin position="1328"/>
        <end position="1338"/>
    </location>
</feature>
<feature type="compositionally biased region" description="Acidic residues" evidence="1">
    <location>
        <begin position="721"/>
        <end position="731"/>
    </location>
</feature>
<feature type="region of interest" description="Disordered" evidence="1">
    <location>
        <begin position="1139"/>
        <end position="1172"/>
    </location>
</feature>
<feature type="compositionally biased region" description="Low complexity" evidence="1">
    <location>
        <begin position="2109"/>
        <end position="2122"/>
    </location>
</feature>
<feature type="region of interest" description="Disordered" evidence="1">
    <location>
        <begin position="2091"/>
        <end position="2122"/>
    </location>
</feature>
<feature type="region of interest" description="Disordered" evidence="1">
    <location>
        <begin position="573"/>
        <end position="599"/>
    </location>
</feature>
<reference evidence="2" key="1">
    <citation type="submission" date="2013-04" db="EMBL/GenBank/DDBJ databases">
        <title>The Genome Sequence of Fonticula alba ATCC 38817.</title>
        <authorList>
            <consortium name="The Broad Institute Genomics Platform"/>
            <person name="Russ C."/>
            <person name="Cuomo C."/>
            <person name="Burger G."/>
            <person name="Gray M.W."/>
            <person name="Holland P.W.H."/>
            <person name="King N."/>
            <person name="Lang F.B.F."/>
            <person name="Roger A.J."/>
            <person name="Ruiz-Trillo I."/>
            <person name="Brown M."/>
            <person name="Walker B."/>
            <person name="Young S."/>
            <person name="Zeng Q."/>
            <person name="Gargeya S."/>
            <person name="Fitzgerald M."/>
            <person name="Haas B."/>
            <person name="Abouelleil A."/>
            <person name="Allen A.W."/>
            <person name="Alvarado L."/>
            <person name="Arachchi H.M."/>
            <person name="Berlin A.M."/>
            <person name="Chapman S.B."/>
            <person name="Gainer-Dewar J."/>
            <person name="Goldberg J."/>
            <person name="Griggs A."/>
            <person name="Gujja S."/>
            <person name="Hansen M."/>
            <person name="Howarth C."/>
            <person name="Imamovic A."/>
            <person name="Ireland A."/>
            <person name="Larimer J."/>
            <person name="McCowan C."/>
            <person name="Murphy C."/>
            <person name="Pearson M."/>
            <person name="Poon T.W."/>
            <person name="Priest M."/>
            <person name="Roberts A."/>
            <person name="Saif S."/>
            <person name="Shea T."/>
            <person name="Sisk P."/>
            <person name="Sykes S."/>
            <person name="Wortman J."/>
            <person name="Nusbaum C."/>
            <person name="Birren B."/>
        </authorList>
    </citation>
    <scope>NUCLEOTIDE SEQUENCE [LARGE SCALE GENOMIC DNA]</scope>
    <source>
        <strain evidence="2">ATCC 38817</strain>
    </source>
</reference>
<feature type="region of interest" description="Disordered" evidence="1">
    <location>
        <begin position="1"/>
        <end position="22"/>
    </location>
</feature>
<feature type="compositionally biased region" description="Low complexity" evidence="1">
    <location>
        <begin position="2457"/>
        <end position="2499"/>
    </location>
</feature>
<feature type="region of interest" description="Disordered" evidence="1">
    <location>
        <begin position="882"/>
        <end position="917"/>
    </location>
</feature>
<feature type="region of interest" description="Disordered" evidence="1">
    <location>
        <begin position="1268"/>
        <end position="1348"/>
    </location>
</feature>
<dbReference type="PANTHER" id="PTHR48125">
    <property type="entry name" value="LP07818P1"/>
    <property type="match status" value="1"/>
</dbReference>
<feature type="compositionally biased region" description="Pro residues" evidence="1">
    <location>
        <begin position="1044"/>
        <end position="1054"/>
    </location>
</feature>
<feature type="compositionally biased region" description="Low complexity" evidence="1">
    <location>
        <begin position="883"/>
        <end position="903"/>
    </location>
</feature>
<feature type="compositionally biased region" description="Low complexity" evidence="1">
    <location>
        <begin position="1878"/>
        <end position="1887"/>
    </location>
</feature>
<feature type="region of interest" description="Disordered" evidence="1">
    <location>
        <begin position="2224"/>
        <end position="2259"/>
    </location>
</feature>
<feature type="region of interest" description="Disordered" evidence="1">
    <location>
        <begin position="290"/>
        <end position="314"/>
    </location>
</feature>
<dbReference type="PANTHER" id="PTHR48125:SF10">
    <property type="entry name" value="OS12G0136300 PROTEIN"/>
    <property type="match status" value="1"/>
</dbReference>
<name>A0A058ZBL3_FONAL</name>
<evidence type="ECO:0000313" key="2">
    <source>
        <dbReference type="EMBL" id="KCV70817.1"/>
    </source>
</evidence>
<feature type="region of interest" description="Disordered" evidence="1">
    <location>
        <begin position="670"/>
        <end position="731"/>
    </location>
</feature>
<evidence type="ECO:0000313" key="3">
    <source>
        <dbReference type="Proteomes" id="UP000030693"/>
    </source>
</evidence>
<evidence type="ECO:0000256" key="1">
    <source>
        <dbReference type="SAM" id="MobiDB-lite"/>
    </source>
</evidence>